<keyword evidence="1 2" id="KW-0934">Plastid</keyword>
<evidence type="ECO:0000313" key="2">
    <source>
        <dbReference type="EMBL" id="BAS44778.1"/>
    </source>
</evidence>
<comment type="subcellular location">
    <subcellularLocation>
        <location evidence="1">Plastid</location>
        <location evidence="1">Chloroplast inner membrane</location>
    </subcellularLocation>
</comment>
<reference evidence="2" key="1">
    <citation type="submission" date="2015-03" db="EMBL/GenBank/DDBJ databases">
        <title>Complete chloroplast genome DNA of liverwort Marchantia paleacea var. diptera.</title>
        <authorList>
            <person name="Ishii K."/>
            <person name="Nakagawa T."/>
            <person name="Kozaki T."/>
        </authorList>
    </citation>
    <scope>NUCLEOTIDE SEQUENCE</scope>
</reference>
<keyword evidence="1 2" id="KW-0150">Chloroplast</keyword>
<evidence type="ECO:0000256" key="1">
    <source>
        <dbReference type="RuleBase" id="RU364085"/>
    </source>
</evidence>
<comment type="similarity">
    <text evidence="1">Belongs to the TIC214 family.</text>
</comment>
<feature type="transmembrane region" description="Helical" evidence="1">
    <location>
        <begin position="12"/>
        <end position="36"/>
    </location>
</feature>
<dbReference type="InterPro" id="IPR008896">
    <property type="entry name" value="TIC214"/>
</dbReference>
<feature type="transmembrane region" description="Helical" evidence="1">
    <location>
        <begin position="57"/>
        <end position="80"/>
    </location>
</feature>
<dbReference type="AlphaFoldDB" id="A0A0M4UDI7"/>
<sequence>MITSIPLLLSVLWVPILSWINFSSTFFLFGIYYGFLTTLPIGPSQLLSIRAFLLEGNFSGIAAVSGLITGQLLIFLSIFYSPLYVLLIKPHLLTLLVLPYILFYWYKIKDLIDYQSLKPITSIKDTRISKIFFDSFIFQLFNPVVLPSPVLARLLNIFLFRYSNNFIFLLSSFLGWCFGQFLFVSLGKLLLFRIESDSPILYLLVKRIIYRTFSIIILSFSLLHLSRAPVPFITKKLNDNLQFNLSKPEDSFVLTKSWPTLFFDYRKWNRPLRYIENSRFSSQSPIKKKVSQYFFNISLSDGKPRLSFTYLPSLYYFEKNLQKSSINFNLFSSNEIYEKWIKNKKNKKLKIYKEFKNRFKFLDNGFFLAEIIEKKNILSTFEGNIFTKICDPLLIKQYDKKMIVSKSPWLLTEKSYKLTKTQKTLTFSKKDNKLKKWISNQCQEFEDKNFILPWEPLTQDARRILSLLINKSKKTKIDTNLKQMNFFDENATQLLNKQNLSSIENTRKKINRKSNLNWELILNLSPRQKILFLNYLQKDKWNTLKISWKNFFLGDFTQIKNILFLLTKIIKPDQNYQFQEINKEIPRWTSKLKNDKFDVIAIGVTDIRQRKVKNLGYLIKGKDKRRKIIRRFSQQSDFRRKLVKGSMRARRRKTLIWKIFQVKINSPFFLRIMDKPNLNVNNVLKIKPTFQNILEKKKKESLNQKALFIKRTKADRFAIANRWDFPLAQWGRSWLLLIQSHLRKYILLPILIIFKNVIRLFLFQIPEWNQDWYEWNKEIHIRCTYDGTEVSEKELPEQWLRDGLQIKIIYPFYLKPWHNIQNRNNLPNKKNEKLDLIYDDTNFLQNLVKTKEHSNNLVKKKKLNYCYLTAWGFQTNLPFGNIKKQPSFWKPIKKKLKKNMFFKPYQNLKNISTKNKLYKISDVENLKNFNSKKKEYINPNLNNLDFKKKNVVITKLNNQNTLLKQNTDNDIFSINFEYKTSIYINNLENLLKKKHISIEKYLKKQKTLNLKKKLIMIKQKTIKILKKNVQLIKKLPKNLKINIQKIYINLKINKTKLINNISKFFQDN</sequence>
<comment type="subunit">
    <text evidence="1">Part of the Tic complex.</text>
</comment>
<dbReference type="PANTHER" id="PTHR33163:SF40">
    <property type="entry name" value="PROTEIN TIC 214"/>
    <property type="match status" value="1"/>
</dbReference>
<keyword evidence="1" id="KW-0653">Protein transport</keyword>
<gene>
    <name evidence="1 2" type="primary">TIC214</name>
</gene>
<keyword evidence="1" id="KW-1133">Transmembrane helix</keyword>
<accession>A0A0M4UDI7</accession>
<dbReference type="EMBL" id="LC035012">
    <property type="protein sequence ID" value="BAS44778.1"/>
    <property type="molecule type" value="Genomic_DNA"/>
</dbReference>
<feature type="transmembrane region" description="Helical" evidence="1">
    <location>
        <begin position="166"/>
        <end position="187"/>
    </location>
</feature>
<keyword evidence="1" id="KW-0812">Transmembrane</keyword>
<keyword evidence="1" id="KW-0472">Membrane</keyword>
<geneLocation type="chloroplast" evidence="2"/>
<dbReference type="PANTHER" id="PTHR33163">
    <property type="entry name" value="PROTEIN TIC 214-RELATED"/>
    <property type="match status" value="1"/>
</dbReference>
<feature type="transmembrane region" description="Helical" evidence="1">
    <location>
        <begin position="86"/>
        <end position="106"/>
    </location>
</feature>
<proteinExistence type="inferred from homology"/>
<comment type="function">
    <text evidence="1">Involved in protein precursor import into chloroplasts. May be part of an intermediate translocation complex acting as a protein-conducting channel at the inner envelope.</text>
</comment>
<organism evidence="2">
    <name type="scientific">Marchantia paleacea subsp. diptera</name>
    <dbReference type="NCBI Taxonomy" id="93925"/>
    <lineage>
        <taxon>Eukaryota</taxon>
        <taxon>Viridiplantae</taxon>
        <taxon>Streptophyta</taxon>
        <taxon>Embryophyta</taxon>
        <taxon>Marchantiophyta</taxon>
        <taxon>Marchantiopsida</taxon>
        <taxon>Marchantiidae</taxon>
        <taxon>Marchantiales</taxon>
        <taxon>Marchantiaceae</taxon>
        <taxon>Marchantia</taxon>
    </lineage>
</organism>
<dbReference type="GO" id="GO:0015031">
    <property type="term" value="P:protein transport"/>
    <property type="evidence" value="ECO:0007669"/>
    <property type="project" value="UniProtKB-KW"/>
</dbReference>
<keyword evidence="1" id="KW-0813">Transport</keyword>
<dbReference type="GO" id="GO:0009706">
    <property type="term" value="C:chloroplast inner membrane"/>
    <property type="evidence" value="ECO:0007669"/>
    <property type="project" value="UniProtKB-SubCell"/>
</dbReference>
<dbReference type="SMR" id="A0A0M4UDI7"/>
<name>A0A0M4UDI7_MARPA</name>
<dbReference type="Pfam" id="PF05758">
    <property type="entry name" value="Ycf1"/>
    <property type="match status" value="3"/>
</dbReference>
<keyword evidence="1" id="KW-1001">Plastid inner membrane</keyword>
<protein>
    <recommendedName>
        <fullName evidence="1">Protein TIC 214</fullName>
    </recommendedName>
    <alternativeName>
        <fullName evidence="1">Translocon at the inner envelope membrane of chloroplasts 214</fullName>
    </alternativeName>
</protein>